<sequence length="556" mass="58702">MPIPQVIPIPTKKPTDPWVVGKRAGWKIIDASTLTADRSVTFDVAIIGTGAGGGLTAEMLAASGLKVVLIEEGPLKSSSDFNMKESEAYPAMYQENLARRTIDGGVGILQGRTVGGGTTVNWATSFRTAPQVLEHWQRVYGLTEYTKAKMDPWFAAVEKRLGIKPWTGAINANNGILSTGLSRLGLSWGIISPNVKGCAALGYCGLGCPINAKQSMLVTSLPVAMARGATLYTRLRAQNYTFNTAKTAITGIVCDALDPSGLRPSGRKVTIKARHYVQATSAINGPALLMRSGAPDPHGTLGKRTFLHPSASVGGFYNNDIAAHSGLPQSVYSDHYLDNVPLTGTPGYKLEVAPLHPVLVAGGPTYFGEQHASLMKNFNKYGVTISFVRDGFMSESVGGSVVLRADGSPGLDYPLSATVLESIRQSIKSQGAVHFAAGAQRVFIGHIDAATQGYTDNASFQAAADALPMVSGRVRLNSAHQMGGCGMSADPTKGVVNGNGRHHQITNLSVHDASVFPTSLGLNPQETIWGITARNTAKLALDIYGIRNCTVTAPAD</sequence>
<dbReference type="InterPro" id="IPR000172">
    <property type="entry name" value="GMC_OxRdtase_N"/>
</dbReference>
<dbReference type="EMBL" id="CP136336">
    <property type="protein sequence ID" value="WOB09031.1"/>
    <property type="molecule type" value="Genomic_DNA"/>
</dbReference>
<keyword evidence="2" id="KW-0285">Flavoprotein</keyword>
<dbReference type="PANTHER" id="PTHR46056:SF12">
    <property type="entry name" value="LONG-CHAIN-ALCOHOL OXIDASE"/>
    <property type="match status" value="1"/>
</dbReference>
<keyword evidence="3" id="KW-0274">FAD</keyword>
<dbReference type="Proteomes" id="UP001303946">
    <property type="component" value="Chromosome"/>
</dbReference>
<dbReference type="PANTHER" id="PTHR46056">
    <property type="entry name" value="LONG-CHAIN-ALCOHOL OXIDASE"/>
    <property type="match status" value="1"/>
</dbReference>
<dbReference type="Pfam" id="PF05199">
    <property type="entry name" value="GMC_oxred_C"/>
    <property type="match status" value="1"/>
</dbReference>
<evidence type="ECO:0000256" key="3">
    <source>
        <dbReference type="ARBA" id="ARBA00022827"/>
    </source>
</evidence>
<evidence type="ECO:0000256" key="4">
    <source>
        <dbReference type="ARBA" id="ARBA00023002"/>
    </source>
</evidence>
<evidence type="ECO:0000256" key="1">
    <source>
        <dbReference type="ARBA" id="ARBA00010790"/>
    </source>
</evidence>
<accession>A0ABZ0CVM9</accession>
<feature type="domain" description="Glucose-methanol-choline oxidoreductase N-terminal" evidence="5">
    <location>
        <begin position="91"/>
        <end position="309"/>
    </location>
</feature>
<dbReference type="SUPFAM" id="SSF51905">
    <property type="entry name" value="FAD/NAD(P)-binding domain"/>
    <property type="match status" value="1"/>
</dbReference>
<evidence type="ECO:0000256" key="2">
    <source>
        <dbReference type="ARBA" id="ARBA00022630"/>
    </source>
</evidence>
<name>A0ABZ0CVM9_9BURK</name>
<comment type="similarity">
    <text evidence="1">Belongs to the GMC oxidoreductase family.</text>
</comment>
<keyword evidence="8" id="KW-1185">Reference proteome</keyword>
<protein>
    <submittedName>
        <fullName evidence="7">GMC family oxidoreductase</fullName>
    </submittedName>
</protein>
<gene>
    <name evidence="7" type="ORF">RXV79_03000</name>
</gene>
<evidence type="ECO:0000313" key="8">
    <source>
        <dbReference type="Proteomes" id="UP001303946"/>
    </source>
</evidence>
<dbReference type="Pfam" id="PF00732">
    <property type="entry name" value="GMC_oxred_N"/>
    <property type="match status" value="1"/>
</dbReference>
<dbReference type="InterPro" id="IPR007867">
    <property type="entry name" value="GMC_OxRtase_C"/>
</dbReference>
<reference evidence="7 8" key="1">
    <citation type="submission" date="2023-10" db="EMBL/GenBank/DDBJ databases">
        <title>Bacteria for the degradation of biodegradable plastic PBAT(Polybutylene adipate terephthalate).</title>
        <authorList>
            <person name="Weon H.-Y."/>
            <person name="Yeon J."/>
        </authorList>
    </citation>
    <scope>NUCLEOTIDE SEQUENCE [LARGE SCALE GENOMIC DNA]</scope>
    <source>
        <strain evidence="7 8">SBD 7-3</strain>
    </source>
</reference>
<evidence type="ECO:0000313" key="7">
    <source>
        <dbReference type="EMBL" id="WOB09031.1"/>
    </source>
</evidence>
<organism evidence="7 8">
    <name type="scientific">Piscinibacter gummiphilus</name>
    <dbReference type="NCBI Taxonomy" id="946333"/>
    <lineage>
        <taxon>Bacteria</taxon>
        <taxon>Pseudomonadati</taxon>
        <taxon>Pseudomonadota</taxon>
        <taxon>Betaproteobacteria</taxon>
        <taxon>Burkholderiales</taxon>
        <taxon>Sphaerotilaceae</taxon>
        <taxon>Piscinibacter</taxon>
    </lineage>
</organism>
<keyword evidence="4" id="KW-0560">Oxidoreductase</keyword>
<dbReference type="RefSeq" id="WP_316701991.1">
    <property type="nucleotide sequence ID" value="NZ_CP136336.1"/>
</dbReference>
<evidence type="ECO:0000259" key="5">
    <source>
        <dbReference type="Pfam" id="PF00732"/>
    </source>
</evidence>
<evidence type="ECO:0000259" key="6">
    <source>
        <dbReference type="Pfam" id="PF05199"/>
    </source>
</evidence>
<feature type="domain" description="Glucose-methanol-choline oxidoreductase C-terminal" evidence="6">
    <location>
        <begin position="446"/>
        <end position="530"/>
    </location>
</feature>
<proteinExistence type="inferred from homology"/>
<dbReference type="Gene3D" id="3.50.50.60">
    <property type="entry name" value="FAD/NAD(P)-binding domain"/>
    <property type="match status" value="2"/>
</dbReference>
<dbReference type="InterPro" id="IPR036188">
    <property type="entry name" value="FAD/NAD-bd_sf"/>
</dbReference>